<dbReference type="PANTHER" id="PTHR43735">
    <property type="entry name" value="APOPTOSIS-INDUCING FACTOR 1"/>
    <property type="match status" value="1"/>
</dbReference>
<dbReference type="InterPro" id="IPR023753">
    <property type="entry name" value="FAD/NAD-binding_dom"/>
</dbReference>
<dbReference type="AlphaFoldDB" id="A0A7S3QVT3"/>
<evidence type="ECO:0000313" key="6">
    <source>
        <dbReference type="EMBL" id="CAE0494371.1"/>
    </source>
</evidence>
<dbReference type="GO" id="GO:0004174">
    <property type="term" value="F:electron-transferring-flavoprotein dehydrogenase activity"/>
    <property type="evidence" value="ECO:0007669"/>
    <property type="project" value="TreeGrafter"/>
</dbReference>
<organism evidence="6">
    <name type="scientific">Dunaliella tertiolecta</name>
    <name type="common">Green alga</name>
    <dbReference type="NCBI Taxonomy" id="3047"/>
    <lineage>
        <taxon>Eukaryota</taxon>
        <taxon>Viridiplantae</taxon>
        <taxon>Chlorophyta</taxon>
        <taxon>core chlorophytes</taxon>
        <taxon>Chlorophyceae</taxon>
        <taxon>CS clade</taxon>
        <taxon>Chlamydomonadales</taxon>
        <taxon>Dunaliellaceae</taxon>
        <taxon>Dunaliella</taxon>
    </lineage>
</organism>
<dbReference type="EMBL" id="HBIP01016177">
    <property type="protein sequence ID" value="CAE0494371.1"/>
    <property type="molecule type" value="Transcribed_RNA"/>
</dbReference>
<dbReference type="Gene3D" id="3.50.50.100">
    <property type="match status" value="1"/>
</dbReference>
<evidence type="ECO:0000256" key="2">
    <source>
        <dbReference type="ARBA" id="ARBA00022630"/>
    </source>
</evidence>
<sequence length="441" mass="46794">MGFGRRTTVVVGGSFAGRRVASLLATGDPCLHEVVLVEEKGYTEFTPSILRTLVEPGHPVWEPIQATGIPVKVVTGRAAGASLCKDGQHQGQLALADGRTLPYHFLVIATGSSYLWPIKAGSGDEVKLSTRKEAVSKAAEELRSAGSIAVVGGGPVGVELAAELAGKFGRSKNIVLLTNGSRLLQRMPQKAGYTASRWLRLAGVEVLHGAKVVQWPEGSRQRLCSGTLITQSGREISADLTIDCTGVKLNTELYTSLVEDREGGPEAAAEASRQGIPVKPTLEVVGCPGVFACGDAAGVAAERTAYTADLMAVVVAKNIALLVSRKDSKDAQKKLKEFPGGALSNAWLGQGLQEAPSIAAISLYKYDGIMQFNNLIITGPLAAGTKVMVEFFQLGIARGNTILSKLWLTLEAMNTVMAALPLVLWHKWTELKAFVQAYEAF</sequence>
<dbReference type="SUPFAM" id="SSF51905">
    <property type="entry name" value="FAD/NAD(P)-binding domain"/>
    <property type="match status" value="1"/>
</dbReference>
<dbReference type="GO" id="GO:0005737">
    <property type="term" value="C:cytoplasm"/>
    <property type="evidence" value="ECO:0007669"/>
    <property type="project" value="TreeGrafter"/>
</dbReference>
<keyword evidence="2" id="KW-0285">Flavoprotein</keyword>
<dbReference type="GO" id="GO:0050660">
    <property type="term" value="F:flavin adenine dinucleotide binding"/>
    <property type="evidence" value="ECO:0007669"/>
    <property type="project" value="TreeGrafter"/>
</dbReference>
<dbReference type="PRINTS" id="PR00411">
    <property type="entry name" value="PNDRDTASEI"/>
</dbReference>
<keyword evidence="3" id="KW-0274">FAD</keyword>
<evidence type="ECO:0000259" key="5">
    <source>
        <dbReference type="Pfam" id="PF07992"/>
    </source>
</evidence>
<feature type="domain" description="FAD/NAD(P)-binding" evidence="5">
    <location>
        <begin position="8"/>
        <end position="302"/>
    </location>
</feature>
<gene>
    <name evidence="6" type="ORF">DTER00134_LOCUS9444</name>
</gene>
<dbReference type="InterPro" id="IPR036188">
    <property type="entry name" value="FAD/NAD-bd_sf"/>
</dbReference>
<dbReference type="Pfam" id="PF07992">
    <property type="entry name" value="Pyr_redox_2"/>
    <property type="match status" value="1"/>
</dbReference>
<keyword evidence="4" id="KW-0560">Oxidoreductase</keyword>
<evidence type="ECO:0000256" key="3">
    <source>
        <dbReference type="ARBA" id="ARBA00022827"/>
    </source>
</evidence>
<evidence type="ECO:0000256" key="1">
    <source>
        <dbReference type="ARBA" id="ARBA00006442"/>
    </source>
</evidence>
<accession>A0A7S3QVT3</accession>
<protein>
    <recommendedName>
        <fullName evidence="5">FAD/NAD(P)-binding domain-containing protein</fullName>
    </recommendedName>
</protein>
<evidence type="ECO:0000256" key="4">
    <source>
        <dbReference type="ARBA" id="ARBA00023002"/>
    </source>
</evidence>
<reference evidence="6" key="1">
    <citation type="submission" date="2021-01" db="EMBL/GenBank/DDBJ databases">
        <authorList>
            <person name="Corre E."/>
            <person name="Pelletier E."/>
            <person name="Niang G."/>
            <person name="Scheremetjew M."/>
            <person name="Finn R."/>
            <person name="Kale V."/>
            <person name="Holt S."/>
            <person name="Cochrane G."/>
            <person name="Meng A."/>
            <person name="Brown T."/>
            <person name="Cohen L."/>
        </authorList>
    </citation>
    <scope>NUCLEOTIDE SEQUENCE</scope>
    <source>
        <strain evidence="6">CCMP1320</strain>
    </source>
</reference>
<dbReference type="PANTHER" id="PTHR43735:SF3">
    <property type="entry name" value="FERROPTOSIS SUPPRESSOR PROTEIN 1"/>
    <property type="match status" value="1"/>
</dbReference>
<name>A0A7S3QVT3_DUNTE</name>
<comment type="similarity">
    <text evidence="1">Belongs to the FAD-dependent oxidoreductase family.</text>
</comment>
<dbReference type="PRINTS" id="PR00368">
    <property type="entry name" value="FADPNR"/>
</dbReference>
<proteinExistence type="inferred from homology"/>